<feature type="region of interest" description="Disordered" evidence="7">
    <location>
        <begin position="910"/>
        <end position="946"/>
    </location>
</feature>
<comment type="caution">
    <text evidence="10">The sequence shown here is derived from an EMBL/GenBank/DDBJ whole genome shotgun (WGS) entry which is preliminary data.</text>
</comment>
<dbReference type="SUPFAM" id="SSF54928">
    <property type="entry name" value="RNA-binding domain, RBD"/>
    <property type="match status" value="4"/>
</dbReference>
<dbReference type="InterPro" id="IPR003604">
    <property type="entry name" value="Matrin/U1-like-C_Znf_C2H2"/>
</dbReference>
<sequence length="946" mass="104609">MDRAQDPAAADAPPPVPTSSLFAELGLAPEDVDALAQIPENEISIETLPYLIMQLKAKKAGIPTPTATKSDTDARRADDSNNSTSSSRHDNSHTPSGGPSSSTASKTGRSSSGTTRSHGDGDGGHRSRREPKSHSKSLRDKWYPDSLPKMPFSYQASDFHGSVPHSFPHTCSLCHCKVNSKTTWKDHLHGVRHESSKKELLRLFPNWDPYQQGVSSLYPNDTDRRPGRSLKRPNRNTGGALPNSDLPIPKWVLSGPQKPLQRPVFRTRVVVTKFPLGSVTVRDLLELAEPFGTVVKHLVFPSKGFLEFNSHTEAHAMVSHFYDKLDFTKQHKIYVYLSPNVASIQIPGGGDTRSQSRSSKTGAVLFTRLPDKKDTEEKVLEVVKMFGDVRRSKFSGSEAQVEMVDREDARLMVKYYYDRPLKILGTKVKVTMLPDPKHSLRDSPERSHSGCRHKSEDQSKPPSSSSSSKDKSGDATDTSTPGTLVEQVSEETQLEEKPAKGGPRGEASQPDAEWADLREEDLDPEDEEEMELGEEDEDGDEEDGIPVEDERGLVEEGVEEPAEVTEGSEVAQGEEGAEPSEDPTPDSAGTTHLEQASGDEDNQQEDVEISDFPDNLDDFVTLDELDSGTDMLETNEFQGGKVVLVRPVKGYPPEEALRKLATPFGRVVNHTISRYRQEALLELETEEQVKEMVAFYKGSKDGALINGRPVTVSLCRTLKELEGPSGCSIYISNLPMGKFSDIALLWMARPFGSIKAYRINRGPRSCYVQFHRPEAAEKMLKKYGSRPPKFKGALLTVCPCRKPDSTISWITPSVQLGAAEGKELEENGEEEEKERRGSKRKRGESKELEGRCGDPPPTEPEEGDEKEKGKESEEAEECVYQPGTPVGVDFIVPASGFFCKLCNVFYTRESSAKSQHCSTAKHHKALKNRMKRRRHSSPSSPKASDP</sequence>
<dbReference type="PROSITE" id="PS50171">
    <property type="entry name" value="ZF_MATRIN"/>
    <property type="match status" value="1"/>
</dbReference>
<feature type="compositionally biased region" description="Low complexity" evidence="7">
    <location>
        <begin position="93"/>
        <end position="116"/>
    </location>
</feature>
<evidence type="ECO:0000259" key="9">
    <source>
        <dbReference type="PROSITE" id="PS50171"/>
    </source>
</evidence>
<dbReference type="PROSITE" id="PS00028">
    <property type="entry name" value="ZINC_FINGER_C2H2_1"/>
    <property type="match status" value="1"/>
</dbReference>
<feature type="compositionally biased region" description="Basic and acidic residues" evidence="7">
    <location>
        <begin position="117"/>
        <end position="143"/>
    </location>
</feature>
<evidence type="ECO:0000313" key="11">
    <source>
        <dbReference type="Proteomes" id="UP000823561"/>
    </source>
</evidence>
<dbReference type="InterPro" id="IPR000504">
    <property type="entry name" value="RRM_dom"/>
</dbReference>
<dbReference type="InterPro" id="IPR000690">
    <property type="entry name" value="Matrin/U1-C_Znf_C2H2"/>
</dbReference>
<dbReference type="SMART" id="SM00451">
    <property type="entry name" value="ZnF_U1"/>
    <property type="match status" value="2"/>
</dbReference>
<keyword evidence="6" id="KW-0694">RNA-binding</keyword>
<dbReference type="InterPro" id="IPR036236">
    <property type="entry name" value="Znf_C2H2_sf"/>
</dbReference>
<dbReference type="GO" id="GO:0005634">
    <property type="term" value="C:nucleus"/>
    <property type="evidence" value="ECO:0007669"/>
    <property type="project" value="UniProtKB-SubCell"/>
</dbReference>
<evidence type="ECO:0000256" key="1">
    <source>
        <dbReference type="ARBA" id="ARBA00004123"/>
    </source>
</evidence>
<feature type="compositionally biased region" description="Basic and acidic residues" evidence="7">
    <location>
        <begin position="70"/>
        <end position="79"/>
    </location>
</feature>
<feature type="region of interest" description="Disordered" evidence="7">
    <location>
        <begin position="62"/>
        <end position="145"/>
    </location>
</feature>
<dbReference type="GO" id="GO:0008270">
    <property type="term" value="F:zinc ion binding"/>
    <property type="evidence" value="ECO:0007669"/>
    <property type="project" value="UniProtKB-KW"/>
</dbReference>
<dbReference type="PROSITE" id="PS50102">
    <property type="entry name" value="RRM"/>
    <property type="match status" value="2"/>
</dbReference>
<evidence type="ECO:0000256" key="5">
    <source>
        <dbReference type="ARBA" id="ARBA00023242"/>
    </source>
</evidence>
<dbReference type="InterPro" id="IPR035979">
    <property type="entry name" value="RBD_domain_sf"/>
</dbReference>
<feature type="compositionally biased region" description="Acidic residues" evidence="7">
    <location>
        <begin position="518"/>
        <end position="547"/>
    </location>
</feature>
<reference evidence="10" key="1">
    <citation type="submission" date="2020-10" db="EMBL/GenBank/DDBJ databases">
        <title>Chromosome-scale genome assembly of the Allis shad, Alosa alosa.</title>
        <authorList>
            <person name="Margot Z."/>
            <person name="Christophe K."/>
            <person name="Cabau C."/>
            <person name="Louis A."/>
            <person name="Berthelot C."/>
            <person name="Parey E."/>
            <person name="Roest Crollius H."/>
            <person name="Montfort J."/>
            <person name="Robinson-Rechavi M."/>
            <person name="Bucao C."/>
            <person name="Bouchez O."/>
            <person name="Gislard M."/>
            <person name="Lluch J."/>
            <person name="Milhes M."/>
            <person name="Lampietro C."/>
            <person name="Lopez Roques C."/>
            <person name="Donnadieu C."/>
            <person name="Braasch I."/>
            <person name="Desvignes T."/>
            <person name="Postlethwait J."/>
            <person name="Bobe J."/>
            <person name="Guiguen Y."/>
        </authorList>
    </citation>
    <scope>NUCLEOTIDE SEQUENCE</scope>
    <source>
        <strain evidence="10">M-15738</strain>
        <tissue evidence="10">Blood</tissue>
    </source>
</reference>
<dbReference type="PANTHER" id="PTHR15592">
    <property type="entry name" value="MATRIN 3/NUCLEAR PROTEIN 220-RELATED"/>
    <property type="match status" value="1"/>
</dbReference>
<feature type="compositionally biased region" description="Basic residues" evidence="7">
    <location>
        <begin position="919"/>
        <end position="936"/>
    </location>
</feature>
<dbReference type="EMBL" id="JADWDJ010000002">
    <property type="protein sequence ID" value="KAG5284885.1"/>
    <property type="molecule type" value="Genomic_DNA"/>
</dbReference>
<name>A0AAV6HFT6_9TELE</name>
<proteinExistence type="predicted"/>
<evidence type="ECO:0000256" key="7">
    <source>
        <dbReference type="SAM" id="MobiDB-lite"/>
    </source>
</evidence>
<feature type="compositionally biased region" description="Acidic residues" evidence="7">
    <location>
        <begin position="575"/>
        <end position="584"/>
    </location>
</feature>
<feature type="domain" description="Matrin-type" evidence="9">
    <location>
        <begin position="897"/>
        <end position="928"/>
    </location>
</feature>
<feature type="region of interest" description="Disordered" evidence="7">
    <location>
        <begin position="1"/>
        <end position="21"/>
    </location>
</feature>
<feature type="region of interest" description="Disordered" evidence="7">
    <location>
        <begin position="214"/>
        <end position="243"/>
    </location>
</feature>
<evidence type="ECO:0008006" key="12">
    <source>
        <dbReference type="Google" id="ProtNLM"/>
    </source>
</evidence>
<feature type="compositionally biased region" description="Low complexity" evidence="7">
    <location>
        <begin position="937"/>
        <end position="946"/>
    </location>
</feature>
<comment type="subcellular location">
    <subcellularLocation>
        <location evidence="1">Nucleus</location>
    </subcellularLocation>
</comment>
<feature type="domain" description="RRM" evidence="8">
    <location>
        <begin position="267"/>
        <end position="340"/>
    </location>
</feature>
<protein>
    <recommendedName>
        <fullName evidence="12">Matrin-3-like</fullName>
    </recommendedName>
</protein>
<feature type="compositionally biased region" description="Low complexity" evidence="7">
    <location>
        <begin position="1"/>
        <end position="11"/>
    </location>
</feature>
<feature type="domain" description="RRM" evidence="8">
    <location>
        <begin position="641"/>
        <end position="717"/>
    </location>
</feature>
<dbReference type="Proteomes" id="UP000823561">
    <property type="component" value="Chromosome 2"/>
</dbReference>
<dbReference type="Gene3D" id="3.30.70.330">
    <property type="match status" value="4"/>
</dbReference>
<evidence type="ECO:0000256" key="3">
    <source>
        <dbReference type="ARBA" id="ARBA00022771"/>
    </source>
</evidence>
<dbReference type="SMART" id="SM00360">
    <property type="entry name" value="RRM"/>
    <property type="match status" value="4"/>
</dbReference>
<keyword evidence="11" id="KW-1185">Reference proteome</keyword>
<feature type="compositionally biased region" description="Basic and acidic residues" evidence="7">
    <location>
        <begin position="435"/>
        <end position="459"/>
    </location>
</feature>
<accession>A0AAV6HFT6</accession>
<dbReference type="GO" id="GO:0003723">
    <property type="term" value="F:RNA binding"/>
    <property type="evidence" value="ECO:0007669"/>
    <property type="project" value="UniProtKB-UniRule"/>
</dbReference>
<evidence type="ECO:0000313" key="10">
    <source>
        <dbReference type="EMBL" id="KAG5284885.1"/>
    </source>
</evidence>
<feature type="region of interest" description="Disordered" evidence="7">
    <location>
        <begin position="434"/>
        <end position="605"/>
    </location>
</feature>
<feature type="region of interest" description="Disordered" evidence="7">
    <location>
        <begin position="819"/>
        <end position="880"/>
    </location>
</feature>
<organism evidence="10 11">
    <name type="scientific">Alosa alosa</name>
    <name type="common">allis shad</name>
    <dbReference type="NCBI Taxonomy" id="278164"/>
    <lineage>
        <taxon>Eukaryota</taxon>
        <taxon>Metazoa</taxon>
        <taxon>Chordata</taxon>
        <taxon>Craniata</taxon>
        <taxon>Vertebrata</taxon>
        <taxon>Euteleostomi</taxon>
        <taxon>Actinopterygii</taxon>
        <taxon>Neopterygii</taxon>
        <taxon>Teleostei</taxon>
        <taxon>Clupei</taxon>
        <taxon>Clupeiformes</taxon>
        <taxon>Clupeoidei</taxon>
        <taxon>Clupeidae</taxon>
        <taxon>Alosa</taxon>
    </lineage>
</organism>
<dbReference type="SUPFAM" id="SSF57667">
    <property type="entry name" value="beta-beta-alpha zinc fingers"/>
    <property type="match status" value="1"/>
</dbReference>
<dbReference type="InterPro" id="IPR013087">
    <property type="entry name" value="Znf_C2H2_type"/>
</dbReference>
<dbReference type="Pfam" id="PF12874">
    <property type="entry name" value="zf-met"/>
    <property type="match status" value="1"/>
</dbReference>
<gene>
    <name evidence="10" type="ORF">AALO_G00031590</name>
</gene>
<dbReference type="InterPro" id="IPR012677">
    <property type="entry name" value="Nucleotide-bd_a/b_plait_sf"/>
</dbReference>
<evidence type="ECO:0000259" key="8">
    <source>
        <dbReference type="PROSITE" id="PS50102"/>
    </source>
</evidence>
<dbReference type="AlphaFoldDB" id="A0AAV6HFT6"/>
<keyword evidence="3" id="KW-0863">Zinc-finger</keyword>
<keyword evidence="2" id="KW-0479">Metal-binding</keyword>
<evidence type="ECO:0000256" key="4">
    <source>
        <dbReference type="ARBA" id="ARBA00022833"/>
    </source>
</evidence>
<keyword evidence="4" id="KW-0862">Zinc</keyword>
<evidence type="ECO:0000256" key="2">
    <source>
        <dbReference type="ARBA" id="ARBA00022723"/>
    </source>
</evidence>
<keyword evidence="5" id="KW-0539">Nucleus</keyword>
<evidence type="ECO:0000256" key="6">
    <source>
        <dbReference type="PROSITE-ProRule" id="PRU00176"/>
    </source>
</evidence>